<feature type="region of interest" description="Disordered" evidence="1">
    <location>
        <begin position="1"/>
        <end position="49"/>
    </location>
</feature>
<dbReference type="NCBIfam" id="TIGR04268">
    <property type="entry name" value="FxSxx-COOH"/>
    <property type="match status" value="1"/>
</dbReference>
<dbReference type="InterPro" id="IPR026334">
    <property type="entry name" value="FxSxx-COOH"/>
</dbReference>
<evidence type="ECO:0000313" key="2">
    <source>
        <dbReference type="EMBL" id="MFB9351755.1"/>
    </source>
</evidence>
<gene>
    <name evidence="2" type="primary">fxsA</name>
    <name evidence="2" type="ORF">ACFFUA_30750</name>
</gene>
<evidence type="ECO:0000256" key="1">
    <source>
        <dbReference type="SAM" id="MobiDB-lite"/>
    </source>
</evidence>
<feature type="compositionally biased region" description="Pro residues" evidence="1">
    <location>
        <begin position="28"/>
        <end position="43"/>
    </location>
</feature>
<keyword evidence="3" id="KW-1185">Reference proteome</keyword>
<protein>
    <submittedName>
        <fullName evidence="2">FxSxx-COOH cyclophane-containing RiPP peptide</fullName>
    </submittedName>
</protein>
<name>A0ABV5LHW9_9ACTN</name>
<comment type="caution">
    <text evidence="2">The sequence shown here is derived from an EMBL/GenBank/DDBJ whole genome shotgun (WGS) entry which is preliminary data.</text>
</comment>
<dbReference type="RefSeq" id="WP_158717692.1">
    <property type="nucleotide sequence ID" value="NZ_JBHMDI010000135.1"/>
</dbReference>
<accession>A0ABV5LHW9</accession>
<organism evidence="2 3">
    <name type="scientific">Streptomyces heliomycini</name>
    <dbReference type="NCBI Taxonomy" id="284032"/>
    <lineage>
        <taxon>Bacteria</taxon>
        <taxon>Bacillati</taxon>
        <taxon>Actinomycetota</taxon>
        <taxon>Actinomycetes</taxon>
        <taxon>Kitasatosporales</taxon>
        <taxon>Streptomycetaceae</taxon>
        <taxon>Streptomyces</taxon>
    </lineage>
</organism>
<dbReference type="Proteomes" id="UP001589753">
    <property type="component" value="Unassembled WGS sequence"/>
</dbReference>
<reference evidence="2 3" key="1">
    <citation type="submission" date="2024-09" db="EMBL/GenBank/DDBJ databases">
        <authorList>
            <person name="Sun Q."/>
            <person name="Mori K."/>
        </authorList>
    </citation>
    <scope>NUCLEOTIDE SEQUENCE [LARGE SCALE GENOMIC DNA]</scope>
    <source>
        <strain evidence="2 3">JCM 9767</strain>
    </source>
</reference>
<proteinExistence type="predicted"/>
<sequence>MRAGPLERGPDVVPPAGAPEPMDRADPADPPDLPGVPRPPDIPDIPDLAGLPLEELLDAPNPVLARAARRVLDRLTAEEAPLAAYNSSAVPIDDHPV</sequence>
<evidence type="ECO:0000313" key="3">
    <source>
        <dbReference type="Proteomes" id="UP001589753"/>
    </source>
</evidence>
<dbReference type="EMBL" id="JBHMDI010000135">
    <property type="protein sequence ID" value="MFB9351755.1"/>
    <property type="molecule type" value="Genomic_DNA"/>
</dbReference>